<evidence type="ECO:0000256" key="4">
    <source>
        <dbReference type="ARBA" id="ARBA00022801"/>
    </source>
</evidence>
<name>A0A7W7ZKV3_9BACT</name>
<proteinExistence type="inferred from homology"/>
<keyword evidence="6" id="KW-0238">DNA-binding</keyword>
<evidence type="ECO:0000256" key="6">
    <source>
        <dbReference type="ARBA" id="ARBA00023125"/>
    </source>
</evidence>
<protein>
    <recommendedName>
        <fullName evidence="8">Abasic site processing protein</fullName>
        <ecNumber evidence="8">3.4.-.-</ecNumber>
    </recommendedName>
</protein>
<dbReference type="SUPFAM" id="SSF143081">
    <property type="entry name" value="BB1717-like"/>
    <property type="match status" value="1"/>
</dbReference>
<keyword evidence="10" id="KW-1185">Reference proteome</keyword>
<keyword evidence="4 8" id="KW-0378">Hydrolase</keyword>
<keyword evidence="5" id="KW-0190">Covalent protein-DNA linkage</keyword>
<dbReference type="GO" id="GO:0106300">
    <property type="term" value="P:protein-DNA covalent cross-linking repair"/>
    <property type="evidence" value="ECO:0007669"/>
    <property type="project" value="InterPro"/>
</dbReference>
<comment type="similarity">
    <text evidence="1 8">Belongs to the SOS response-associated peptidase family.</text>
</comment>
<accession>A0A7W7ZKV3</accession>
<sequence>MCGRYGRRSDKQKIAEHFRAKPSPAELPMPDADYNIAPTTHQPIIRQSRETGEREMILARWGLVPFFTKDLKDVKGLSTINARSETITKAPTWRKPFKKRRCLIPASFFYEWPKEGKPPKQPYAFELGNSSLFAFAGLWDAWKDKDGHWLQSYAIVTTEANELMAKIHPRMPVILHARDYDRWLDREDTERLPIDLLRPFESEEMEVYEANPKVGNVRNNGPEMLKAAEKASVDGALPL</sequence>
<evidence type="ECO:0000256" key="2">
    <source>
        <dbReference type="ARBA" id="ARBA00022670"/>
    </source>
</evidence>
<evidence type="ECO:0000256" key="3">
    <source>
        <dbReference type="ARBA" id="ARBA00022763"/>
    </source>
</evidence>
<dbReference type="Pfam" id="PF02586">
    <property type="entry name" value="SRAP"/>
    <property type="match status" value="1"/>
</dbReference>
<dbReference type="RefSeq" id="WP_184224329.1">
    <property type="nucleotide sequence ID" value="NZ_JACHIP010000043.1"/>
</dbReference>
<dbReference type="PANTHER" id="PTHR13604">
    <property type="entry name" value="DC12-RELATED"/>
    <property type="match status" value="1"/>
</dbReference>
<dbReference type="Gene3D" id="3.90.1680.10">
    <property type="entry name" value="SOS response associated peptidase-like"/>
    <property type="match status" value="1"/>
</dbReference>
<dbReference type="InterPro" id="IPR036590">
    <property type="entry name" value="SRAP-like"/>
</dbReference>
<dbReference type="PANTHER" id="PTHR13604:SF0">
    <property type="entry name" value="ABASIC SITE PROCESSING PROTEIN HMCES"/>
    <property type="match status" value="1"/>
</dbReference>
<dbReference type="GO" id="GO:0008233">
    <property type="term" value="F:peptidase activity"/>
    <property type="evidence" value="ECO:0007669"/>
    <property type="project" value="UniProtKB-KW"/>
</dbReference>
<evidence type="ECO:0000256" key="7">
    <source>
        <dbReference type="ARBA" id="ARBA00023239"/>
    </source>
</evidence>
<dbReference type="Proteomes" id="UP000540989">
    <property type="component" value="Unassembled WGS sequence"/>
</dbReference>
<dbReference type="EC" id="3.4.-.-" evidence="8"/>
<gene>
    <name evidence="9" type="ORF">HDF16_006175</name>
</gene>
<evidence type="ECO:0000256" key="5">
    <source>
        <dbReference type="ARBA" id="ARBA00023124"/>
    </source>
</evidence>
<dbReference type="AlphaFoldDB" id="A0A7W7ZKV3"/>
<dbReference type="GO" id="GO:0003697">
    <property type="term" value="F:single-stranded DNA binding"/>
    <property type="evidence" value="ECO:0007669"/>
    <property type="project" value="InterPro"/>
</dbReference>
<evidence type="ECO:0000256" key="1">
    <source>
        <dbReference type="ARBA" id="ARBA00008136"/>
    </source>
</evidence>
<dbReference type="GO" id="GO:0006508">
    <property type="term" value="P:proteolysis"/>
    <property type="evidence" value="ECO:0007669"/>
    <property type="project" value="UniProtKB-KW"/>
</dbReference>
<dbReference type="InterPro" id="IPR003738">
    <property type="entry name" value="SRAP"/>
</dbReference>
<dbReference type="EMBL" id="JACHIP010000043">
    <property type="protein sequence ID" value="MBB5061439.1"/>
    <property type="molecule type" value="Genomic_DNA"/>
</dbReference>
<keyword evidence="7" id="KW-0456">Lyase</keyword>
<organism evidence="9 10">
    <name type="scientific">Granulicella aggregans</name>
    <dbReference type="NCBI Taxonomy" id="474949"/>
    <lineage>
        <taxon>Bacteria</taxon>
        <taxon>Pseudomonadati</taxon>
        <taxon>Acidobacteriota</taxon>
        <taxon>Terriglobia</taxon>
        <taxon>Terriglobales</taxon>
        <taxon>Acidobacteriaceae</taxon>
        <taxon>Granulicella</taxon>
    </lineage>
</organism>
<evidence type="ECO:0000313" key="9">
    <source>
        <dbReference type="EMBL" id="MBB5061439.1"/>
    </source>
</evidence>
<dbReference type="GO" id="GO:0016829">
    <property type="term" value="F:lyase activity"/>
    <property type="evidence" value="ECO:0007669"/>
    <property type="project" value="UniProtKB-KW"/>
</dbReference>
<keyword evidence="2 8" id="KW-0645">Protease</keyword>
<comment type="caution">
    <text evidence="9">The sequence shown here is derived from an EMBL/GenBank/DDBJ whole genome shotgun (WGS) entry which is preliminary data.</text>
</comment>
<keyword evidence="3" id="KW-0227">DNA damage</keyword>
<evidence type="ECO:0000313" key="10">
    <source>
        <dbReference type="Proteomes" id="UP000540989"/>
    </source>
</evidence>
<reference evidence="9 10" key="1">
    <citation type="submission" date="2020-08" db="EMBL/GenBank/DDBJ databases">
        <title>Genomic Encyclopedia of Type Strains, Phase IV (KMG-V): Genome sequencing to study the core and pangenomes of soil and plant-associated prokaryotes.</title>
        <authorList>
            <person name="Whitman W."/>
        </authorList>
    </citation>
    <scope>NUCLEOTIDE SEQUENCE [LARGE SCALE GENOMIC DNA]</scope>
    <source>
        <strain evidence="9 10">M8UP14</strain>
    </source>
</reference>
<evidence type="ECO:0000256" key="8">
    <source>
        <dbReference type="RuleBase" id="RU364100"/>
    </source>
</evidence>